<dbReference type="GeneID" id="19011472"/>
<dbReference type="GO" id="GO:0032543">
    <property type="term" value="P:mitochondrial translation"/>
    <property type="evidence" value="ECO:0007669"/>
    <property type="project" value="InterPro"/>
</dbReference>
<dbReference type="STRING" id="41875.K8EP45"/>
<dbReference type="AlphaFoldDB" id="K8EP45"/>
<evidence type="ECO:0000313" key="3">
    <source>
        <dbReference type="Proteomes" id="UP000198341"/>
    </source>
</evidence>
<dbReference type="SUPFAM" id="SSF52833">
    <property type="entry name" value="Thioredoxin-like"/>
    <property type="match status" value="1"/>
</dbReference>
<dbReference type="KEGG" id="bpg:Bathy15g01560"/>
<dbReference type="GO" id="GO:0005762">
    <property type="term" value="C:mitochondrial large ribosomal subunit"/>
    <property type="evidence" value="ECO:0007669"/>
    <property type="project" value="TreeGrafter"/>
</dbReference>
<gene>
    <name evidence="2" type="ordered locus">Bathy15g01560</name>
</gene>
<evidence type="ECO:0000256" key="1">
    <source>
        <dbReference type="SAM" id="MobiDB-lite"/>
    </source>
</evidence>
<dbReference type="PANTHER" id="PTHR21396">
    <property type="entry name" value="39S RIBOSOMAL PROTEIN L43"/>
    <property type="match status" value="1"/>
</dbReference>
<name>K8EP45_9CHLO</name>
<dbReference type="Proteomes" id="UP000198341">
    <property type="component" value="Chromosome 15"/>
</dbReference>
<proteinExistence type="predicted"/>
<dbReference type="PANTHER" id="PTHR21396:SF2">
    <property type="entry name" value="LARGE RIBOSOMAL SUBUNIT PROTEIN ML43"/>
    <property type="match status" value="1"/>
</dbReference>
<accession>K8EP45</accession>
<dbReference type="InterPro" id="IPR039927">
    <property type="entry name" value="Ribosomal_mL43"/>
</dbReference>
<dbReference type="GO" id="GO:0003735">
    <property type="term" value="F:structural constituent of ribosome"/>
    <property type="evidence" value="ECO:0007669"/>
    <property type="project" value="InterPro"/>
</dbReference>
<feature type="region of interest" description="Disordered" evidence="1">
    <location>
        <begin position="114"/>
        <end position="133"/>
    </location>
</feature>
<organism evidence="2 3">
    <name type="scientific">Bathycoccus prasinos</name>
    <dbReference type="NCBI Taxonomy" id="41875"/>
    <lineage>
        <taxon>Eukaryota</taxon>
        <taxon>Viridiplantae</taxon>
        <taxon>Chlorophyta</taxon>
        <taxon>Mamiellophyceae</taxon>
        <taxon>Mamiellales</taxon>
        <taxon>Bathycoccaceae</taxon>
        <taxon>Bathycoccus</taxon>
    </lineage>
</organism>
<sequence>MSIRGIFQLSKLTFVHCPHTGTSKGINQFLVNALPSLRIQTEERRGEEHKNVFEIQQRKGKDPYLRAMFVNKREKTIGVKNKTEEEIAILVENVMSEKGRAVKKIPRRVMRTRISSVQGTWQPQGASTSSSST</sequence>
<dbReference type="Gene3D" id="3.40.30.10">
    <property type="entry name" value="Glutaredoxin"/>
    <property type="match status" value="1"/>
</dbReference>
<dbReference type="InterPro" id="IPR036249">
    <property type="entry name" value="Thioredoxin-like_sf"/>
</dbReference>
<keyword evidence="3" id="KW-1185">Reference proteome</keyword>
<evidence type="ECO:0008006" key="4">
    <source>
        <dbReference type="Google" id="ProtNLM"/>
    </source>
</evidence>
<dbReference type="RefSeq" id="XP_007508740.1">
    <property type="nucleotide sequence ID" value="XM_007508678.1"/>
</dbReference>
<evidence type="ECO:0000313" key="2">
    <source>
        <dbReference type="EMBL" id="CCO19826.1"/>
    </source>
</evidence>
<dbReference type="EMBL" id="FO082264">
    <property type="protein sequence ID" value="CCO19826.1"/>
    <property type="molecule type" value="Genomic_DNA"/>
</dbReference>
<protein>
    <recommendedName>
        <fullName evidence="4">Ribosomal protein/NADH dehydrogenase domain-containing protein</fullName>
    </recommendedName>
</protein>
<dbReference type="OrthoDB" id="88at2759"/>
<reference evidence="2 3" key="1">
    <citation type="submission" date="2011-10" db="EMBL/GenBank/DDBJ databases">
        <authorList>
            <person name="Genoscope - CEA"/>
        </authorList>
    </citation>
    <scope>NUCLEOTIDE SEQUENCE [LARGE SCALE GENOMIC DNA]</scope>
    <source>
        <strain evidence="2 3">RCC 1105</strain>
    </source>
</reference>
<dbReference type="eggNOG" id="KOG3445">
    <property type="taxonomic scope" value="Eukaryota"/>
</dbReference>